<evidence type="ECO:0000256" key="1">
    <source>
        <dbReference type="SAM" id="MobiDB-lite"/>
    </source>
</evidence>
<organism evidence="3 4">
    <name type="scientific">Antrodiella citrinella</name>
    <dbReference type="NCBI Taxonomy" id="2447956"/>
    <lineage>
        <taxon>Eukaryota</taxon>
        <taxon>Fungi</taxon>
        <taxon>Dikarya</taxon>
        <taxon>Basidiomycota</taxon>
        <taxon>Agaricomycotina</taxon>
        <taxon>Agaricomycetes</taxon>
        <taxon>Polyporales</taxon>
        <taxon>Steccherinaceae</taxon>
        <taxon>Antrodiella</taxon>
    </lineage>
</organism>
<keyword evidence="2" id="KW-1133">Transmembrane helix</keyword>
<gene>
    <name evidence="3" type="ORF">EUX98_g3233</name>
</gene>
<evidence type="ECO:0000313" key="3">
    <source>
        <dbReference type="EMBL" id="THH30957.1"/>
    </source>
</evidence>
<dbReference type="Proteomes" id="UP000308730">
    <property type="component" value="Unassembled WGS sequence"/>
</dbReference>
<feature type="region of interest" description="Disordered" evidence="1">
    <location>
        <begin position="340"/>
        <end position="362"/>
    </location>
</feature>
<evidence type="ECO:0000256" key="2">
    <source>
        <dbReference type="SAM" id="Phobius"/>
    </source>
</evidence>
<feature type="region of interest" description="Disordered" evidence="1">
    <location>
        <begin position="678"/>
        <end position="697"/>
    </location>
</feature>
<keyword evidence="2" id="KW-0812">Transmembrane</keyword>
<comment type="caution">
    <text evidence="3">The sequence shown here is derived from an EMBL/GenBank/DDBJ whole genome shotgun (WGS) entry which is preliminary data.</text>
</comment>
<feature type="compositionally biased region" description="Pro residues" evidence="1">
    <location>
        <begin position="350"/>
        <end position="360"/>
    </location>
</feature>
<feature type="compositionally biased region" description="Polar residues" evidence="1">
    <location>
        <begin position="678"/>
        <end position="687"/>
    </location>
</feature>
<proteinExistence type="predicted"/>
<sequence>MFVLPIIAGTFTVMSVFLTLPLLSLISFQSIPTIDWCSFPSIAAYIGDLIDLGMNVSPRVTCCAVTSAGFFIIALFVFLGYYATRIGHSQPYQLPAGDAQVRSSSHSPLISSPATSQLVISASTSQGDTTLVDITLVEEVSAKFMQDTSLPKIVTLKADHSDYNIPLHVLSPSNSMIDIPVHAADEDNTTDTYFFDTDFAIHPINGHNSGIPSHGSMTTNLVDISKDLTFQNETGIQNPWLASPEPELDSEFTAQLQQLITSIAALEISSTVGRISSKQAMKFQTVSFPSVPSQTAVVWEAVAEVSAQMTESALAPKDADVQVSAVSPPVNFHLVNELKPEDGPQLVASPQPPESKPAPLEPDDQAINALLAECNLASVVQSIHHDKHKQTRRGGAKSRKRAESTRADMEAAALLAESIAKEAGSGNSGGPLDSGLEPKSQATIGPVSCDIPRSSCAGNLGAVSVSSDCVLSSSVLAKENVGHPKLDTTLVAARTTFQSTELRQRFRSSVLPLKIVKTGCAAPVSVASSTTTKTIVPTMPLTLRRRPSLEMLRGYWTRGRAQSVVSEYYYQQVQCYEEAKRRSTIPEKVASFVARRNEQTQMRCTSASTGNVQEDLSAAGHMRTPTASAIGFRGPDKNCNIQDDAREPKVASPTTATIATSHREAVPAAFAIMYQTPPTNQIAQSPARNPRRSRFGP</sequence>
<accession>A0A4S4MZ72</accession>
<dbReference type="OrthoDB" id="10626768at2759"/>
<dbReference type="EMBL" id="SGPM01000062">
    <property type="protein sequence ID" value="THH30957.1"/>
    <property type="molecule type" value="Genomic_DNA"/>
</dbReference>
<keyword evidence="4" id="KW-1185">Reference proteome</keyword>
<feature type="transmembrane region" description="Helical" evidence="2">
    <location>
        <begin position="60"/>
        <end position="83"/>
    </location>
</feature>
<feature type="transmembrane region" description="Helical" evidence="2">
    <location>
        <begin position="6"/>
        <end position="26"/>
    </location>
</feature>
<keyword evidence="2" id="KW-0472">Membrane</keyword>
<feature type="region of interest" description="Disordered" evidence="1">
    <location>
        <begin position="383"/>
        <end position="408"/>
    </location>
</feature>
<evidence type="ECO:0000313" key="4">
    <source>
        <dbReference type="Proteomes" id="UP000308730"/>
    </source>
</evidence>
<name>A0A4S4MZ72_9APHY</name>
<dbReference type="AlphaFoldDB" id="A0A4S4MZ72"/>
<protein>
    <submittedName>
        <fullName evidence="3">Uncharacterized protein</fullName>
    </submittedName>
</protein>
<reference evidence="3 4" key="1">
    <citation type="submission" date="2019-02" db="EMBL/GenBank/DDBJ databases">
        <title>Genome sequencing of the rare red list fungi Antrodiella citrinella (Flaviporus citrinellus).</title>
        <authorList>
            <person name="Buettner E."/>
            <person name="Kellner H."/>
        </authorList>
    </citation>
    <scope>NUCLEOTIDE SEQUENCE [LARGE SCALE GENOMIC DNA]</scope>
    <source>
        <strain evidence="3 4">DSM 108506</strain>
    </source>
</reference>
<feature type="compositionally biased region" description="Basic residues" evidence="1">
    <location>
        <begin position="385"/>
        <end position="400"/>
    </location>
</feature>